<protein>
    <submittedName>
        <fullName evidence="1">Uncharacterized protein</fullName>
    </submittedName>
</protein>
<evidence type="ECO:0000313" key="1">
    <source>
        <dbReference type="EMBL" id="XFO73552.1"/>
    </source>
</evidence>
<accession>A0ABZ3J589</accession>
<gene>
    <name evidence="1" type="ORF">SPACI_036590</name>
</gene>
<evidence type="ECO:0000313" key="2">
    <source>
        <dbReference type="Proteomes" id="UP000216052"/>
    </source>
</evidence>
<proteinExistence type="predicted"/>
<sequence length="102" mass="11359">MANSLNRAGDVQDDRLKALYINKAKDDLKTLGKDFKEGWKNGVSLNVGMEDMGDVPFSSYSKKLTEKERPLVSLLVSLLVQTNGKSGHVHEKRQGLKRTLSI</sequence>
<name>A0ABZ3J589_SPOA4</name>
<organism evidence="1 2">
    <name type="scientific">Sporomusa acidovorans (strain ATCC 49682 / DSM 3132 / Mol)</name>
    <dbReference type="NCBI Taxonomy" id="1123286"/>
    <lineage>
        <taxon>Bacteria</taxon>
        <taxon>Bacillati</taxon>
        <taxon>Bacillota</taxon>
        <taxon>Negativicutes</taxon>
        <taxon>Selenomonadales</taxon>
        <taxon>Sporomusaceae</taxon>
        <taxon>Sporomusa</taxon>
    </lineage>
</organism>
<dbReference type="Proteomes" id="UP000216052">
    <property type="component" value="Chromosome"/>
</dbReference>
<keyword evidence="2" id="KW-1185">Reference proteome</keyword>
<reference evidence="1" key="1">
    <citation type="submission" date="2024-05" db="EMBL/GenBank/DDBJ databases">
        <title>Isolation and characterization of Sporomusa carbonis sp. nov., a carboxydotrophic hydrogenogen in the genus of Sporomusa isolated from a charcoal burning pile.</title>
        <authorList>
            <person name="Boeer T."/>
            <person name="Rosenbaum F."/>
            <person name="Eysell L."/>
            <person name="Mueller V."/>
            <person name="Daniel R."/>
            <person name="Poehlein A."/>
        </authorList>
    </citation>
    <scope>NUCLEOTIDE SEQUENCE [LARGE SCALE GENOMIC DNA]</scope>
    <source>
        <strain evidence="1">DSM 3132</strain>
    </source>
</reference>
<dbReference type="EMBL" id="CP155571">
    <property type="protein sequence ID" value="XFO73552.1"/>
    <property type="molecule type" value="Genomic_DNA"/>
</dbReference>